<feature type="compositionally biased region" description="Basic and acidic residues" evidence="1">
    <location>
        <begin position="50"/>
        <end position="62"/>
    </location>
</feature>
<evidence type="ECO:0000313" key="3">
    <source>
        <dbReference type="Proteomes" id="UP001319080"/>
    </source>
</evidence>
<dbReference type="EMBL" id="JAHESE010000011">
    <property type="protein sequence ID" value="MBT1709188.1"/>
    <property type="molecule type" value="Genomic_DNA"/>
</dbReference>
<dbReference type="AlphaFoldDB" id="A0AAP2DZN0"/>
<keyword evidence="3" id="KW-1185">Reference proteome</keyword>
<dbReference type="Proteomes" id="UP001319080">
    <property type="component" value="Unassembled WGS sequence"/>
</dbReference>
<organism evidence="2 3">
    <name type="scientific">Dawidia cretensis</name>
    <dbReference type="NCBI Taxonomy" id="2782350"/>
    <lineage>
        <taxon>Bacteria</taxon>
        <taxon>Pseudomonadati</taxon>
        <taxon>Bacteroidota</taxon>
        <taxon>Cytophagia</taxon>
        <taxon>Cytophagales</taxon>
        <taxon>Chryseotaleaceae</taxon>
        <taxon>Dawidia</taxon>
    </lineage>
</organism>
<evidence type="ECO:0000256" key="1">
    <source>
        <dbReference type="SAM" id="MobiDB-lite"/>
    </source>
</evidence>
<sequence length="62" mass="7021">MKTKDAKTKKSNKQKPAATTKDKQAHQKPQANDGAPDHTPEPPQMMHPLSSEERERKKDKSQ</sequence>
<dbReference type="RefSeq" id="WP_254084769.1">
    <property type="nucleotide sequence ID" value="NZ_JAHESE010000011.1"/>
</dbReference>
<comment type="caution">
    <text evidence="2">The sequence shown here is derived from an EMBL/GenBank/DDBJ whole genome shotgun (WGS) entry which is preliminary data.</text>
</comment>
<protein>
    <submittedName>
        <fullName evidence="2">Uncharacterized protein</fullName>
    </submittedName>
</protein>
<name>A0AAP2DZN0_9BACT</name>
<evidence type="ECO:0000313" key="2">
    <source>
        <dbReference type="EMBL" id="MBT1709188.1"/>
    </source>
</evidence>
<feature type="region of interest" description="Disordered" evidence="1">
    <location>
        <begin position="1"/>
        <end position="62"/>
    </location>
</feature>
<reference evidence="2 3" key="1">
    <citation type="submission" date="2021-05" db="EMBL/GenBank/DDBJ databases">
        <title>A Polyphasic approach of four new species of the genus Ohtaekwangia: Ohtaekwangia histidinii sp. nov., Ohtaekwangia cretensis sp. nov., Ohtaekwangia indiensis sp. nov., Ohtaekwangia reichenbachii sp. nov. from diverse environment.</title>
        <authorList>
            <person name="Octaviana S."/>
        </authorList>
    </citation>
    <scope>NUCLEOTIDE SEQUENCE [LARGE SCALE GENOMIC DNA]</scope>
    <source>
        <strain evidence="2 3">PWU5</strain>
    </source>
</reference>
<proteinExistence type="predicted"/>
<gene>
    <name evidence="2" type="ORF">KK062_13180</name>
</gene>
<accession>A0AAP2DZN0</accession>